<keyword evidence="4" id="KW-0597">Phosphoprotein</keyword>
<dbReference type="AlphaFoldDB" id="A0A6J4GYK3"/>
<evidence type="ECO:0000256" key="5">
    <source>
        <dbReference type="ARBA" id="ARBA00022679"/>
    </source>
</evidence>
<dbReference type="InterPro" id="IPR004358">
    <property type="entry name" value="Sig_transdc_His_kin-like_C"/>
</dbReference>
<keyword evidence="7" id="KW-0902">Two-component regulatory system</keyword>
<reference evidence="11" key="1">
    <citation type="submission" date="2020-02" db="EMBL/GenBank/DDBJ databases">
        <authorList>
            <person name="Meier V. D."/>
        </authorList>
    </citation>
    <scope>NUCLEOTIDE SEQUENCE</scope>
    <source>
        <strain evidence="11">AVDCRST_MAG10</strain>
    </source>
</reference>
<evidence type="ECO:0000256" key="1">
    <source>
        <dbReference type="ARBA" id="ARBA00000085"/>
    </source>
</evidence>
<dbReference type="SUPFAM" id="SSF55874">
    <property type="entry name" value="ATPase domain of HSP90 chaperone/DNA topoisomerase II/histidine kinase"/>
    <property type="match status" value="1"/>
</dbReference>
<dbReference type="InterPro" id="IPR003594">
    <property type="entry name" value="HATPase_dom"/>
</dbReference>
<gene>
    <name evidence="11" type="ORF">AVDCRST_MAG10-73</name>
</gene>
<dbReference type="Pfam" id="PF00512">
    <property type="entry name" value="HisKA"/>
    <property type="match status" value="1"/>
</dbReference>
<dbReference type="InterPro" id="IPR050351">
    <property type="entry name" value="BphY/WalK/GraS-like"/>
</dbReference>
<accession>A0A6J4GYK3</accession>
<keyword evidence="6" id="KW-0418">Kinase</keyword>
<dbReference type="PANTHER" id="PTHR45453">
    <property type="entry name" value="PHOSPHATE REGULON SENSOR PROTEIN PHOR"/>
    <property type="match status" value="1"/>
</dbReference>
<evidence type="ECO:0000256" key="8">
    <source>
        <dbReference type="ARBA" id="ARBA00039401"/>
    </source>
</evidence>
<evidence type="ECO:0000256" key="2">
    <source>
        <dbReference type="ARBA" id="ARBA00004236"/>
    </source>
</evidence>
<evidence type="ECO:0000256" key="6">
    <source>
        <dbReference type="ARBA" id="ARBA00022777"/>
    </source>
</evidence>
<evidence type="ECO:0000256" key="3">
    <source>
        <dbReference type="ARBA" id="ARBA00012438"/>
    </source>
</evidence>
<dbReference type="PROSITE" id="PS50109">
    <property type="entry name" value="HIS_KIN"/>
    <property type="match status" value="1"/>
</dbReference>
<dbReference type="GO" id="GO:0004721">
    <property type="term" value="F:phosphoprotein phosphatase activity"/>
    <property type="evidence" value="ECO:0007669"/>
    <property type="project" value="TreeGrafter"/>
</dbReference>
<comment type="subcellular location">
    <subcellularLocation>
        <location evidence="2">Cell membrane</location>
    </subcellularLocation>
</comment>
<dbReference type="SUPFAM" id="SSF47384">
    <property type="entry name" value="Homodimeric domain of signal transducing histidine kinase"/>
    <property type="match status" value="1"/>
</dbReference>
<dbReference type="SMART" id="SM00388">
    <property type="entry name" value="HisKA"/>
    <property type="match status" value="1"/>
</dbReference>
<evidence type="ECO:0000256" key="7">
    <source>
        <dbReference type="ARBA" id="ARBA00023012"/>
    </source>
</evidence>
<dbReference type="Gene3D" id="3.30.565.10">
    <property type="entry name" value="Histidine kinase-like ATPase, C-terminal domain"/>
    <property type="match status" value="1"/>
</dbReference>
<dbReference type="FunFam" id="3.30.565.10:FF:000006">
    <property type="entry name" value="Sensor histidine kinase WalK"/>
    <property type="match status" value="1"/>
</dbReference>
<dbReference type="PRINTS" id="PR00344">
    <property type="entry name" value="BCTRLSENSOR"/>
</dbReference>
<dbReference type="EC" id="2.7.13.3" evidence="3"/>
<protein>
    <recommendedName>
        <fullName evidence="8">Sensor-like histidine kinase SenX3</fullName>
        <ecNumber evidence="3">2.7.13.3</ecNumber>
    </recommendedName>
</protein>
<dbReference type="GO" id="GO:0005886">
    <property type="term" value="C:plasma membrane"/>
    <property type="evidence" value="ECO:0007669"/>
    <property type="project" value="UniProtKB-SubCell"/>
</dbReference>
<dbReference type="InterPro" id="IPR003661">
    <property type="entry name" value="HisK_dim/P_dom"/>
</dbReference>
<name>A0A6J4GYK3_9ACTN</name>
<dbReference type="Pfam" id="PF02518">
    <property type="entry name" value="HATPase_c"/>
    <property type="match status" value="1"/>
</dbReference>
<sequence length="425" mass="45099">MVVEMPLSNADVVVVAVAAAVVLVAFLWVLLSRRATARRLAVLTARMGESDLQFGGRAGLETGLAKLERVVDSTVSVASEARSGKSLLEQALAAVPQGVVVGNDQGAVVFQNATAASLLSEVGSGSTARDAVQALLVSAADGKADSSSVKVDGPPPRTLRFQASPLHDEQRTLGGIVVIDDQSTIDRHESARREFVDNIGQELKRPVGALGLLAETLAAEKDPAVVARLSRRLQNEAQRVSRVVDDLMLLSRMDAEEHPAPEAVPVHLIVAQAAERVRAAAQDKDITVNFGEPPQRLTVMGDRRQLVAAVYNLLDNAVKYSPARSVVEVRGRQDGDWVDVSVRDQGMGIPEADLEHIFERFYRVEGARARHVGGTGLGLAIVRHVVGNHRGEVRVKSEEGQGSTFVVRLPAGPPLAAPAASAKAG</sequence>
<dbReference type="EMBL" id="CADCTB010000004">
    <property type="protein sequence ID" value="CAA9210319.1"/>
    <property type="molecule type" value="Genomic_DNA"/>
</dbReference>
<dbReference type="GO" id="GO:0016036">
    <property type="term" value="P:cellular response to phosphate starvation"/>
    <property type="evidence" value="ECO:0007669"/>
    <property type="project" value="TreeGrafter"/>
</dbReference>
<keyword evidence="9" id="KW-0472">Membrane</keyword>
<dbReference type="CDD" id="cd00075">
    <property type="entry name" value="HATPase"/>
    <property type="match status" value="1"/>
</dbReference>
<dbReference type="CDD" id="cd00082">
    <property type="entry name" value="HisKA"/>
    <property type="match status" value="1"/>
</dbReference>
<evidence type="ECO:0000256" key="4">
    <source>
        <dbReference type="ARBA" id="ARBA00022553"/>
    </source>
</evidence>
<keyword evidence="5 11" id="KW-0808">Transferase</keyword>
<dbReference type="InterPro" id="IPR036890">
    <property type="entry name" value="HATPase_C_sf"/>
</dbReference>
<proteinExistence type="predicted"/>
<evidence type="ECO:0000256" key="9">
    <source>
        <dbReference type="SAM" id="Phobius"/>
    </source>
</evidence>
<evidence type="ECO:0000313" key="11">
    <source>
        <dbReference type="EMBL" id="CAA9210319.1"/>
    </source>
</evidence>
<dbReference type="PANTHER" id="PTHR45453:SF1">
    <property type="entry name" value="PHOSPHATE REGULON SENSOR PROTEIN PHOR"/>
    <property type="match status" value="1"/>
</dbReference>
<dbReference type="Gene3D" id="1.10.287.130">
    <property type="match status" value="1"/>
</dbReference>
<keyword evidence="9" id="KW-1133">Transmembrane helix</keyword>
<dbReference type="InterPro" id="IPR005467">
    <property type="entry name" value="His_kinase_dom"/>
</dbReference>
<feature type="domain" description="Histidine kinase" evidence="10">
    <location>
        <begin position="198"/>
        <end position="413"/>
    </location>
</feature>
<feature type="transmembrane region" description="Helical" evidence="9">
    <location>
        <begin position="12"/>
        <end position="31"/>
    </location>
</feature>
<evidence type="ECO:0000259" key="10">
    <source>
        <dbReference type="PROSITE" id="PS50109"/>
    </source>
</evidence>
<organism evidence="11">
    <name type="scientific">uncultured Acidimicrobiales bacterium</name>
    <dbReference type="NCBI Taxonomy" id="310071"/>
    <lineage>
        <taxon>Bacteria</taxon>
        <taxon>Bacillati</taxon>
        <taxon>Actinomycetota</taxon>
        <taxon>Acidimicrobiia</taxon>
        <taxon>Acidimicrobiales</taxon>
        <taxon>environmental samples</taxon>
    </lineage>
</organism>
<dbReference type="InterPro" id="IPR036097">
    <property type="entry name" value="HisK_dim/P_sf"/>
</dbReference>
<dbReference type="SMART" id="SM00387">
    <property type="entry name" value="HATPase_c"/>
    <property type="match status" value="1"/>
</dbReference>
<keyword evidence="9" id="KW-0812">Transmembrane</keyword>
<dbReference type="GO" id="GO:0000155">
    <property type="term" value="F:phosphorelay sensor kinase activity"/>
    <property type="evidence" value="ECO:0007669"/>
    <property type="project" value="InterPro"/>
</dbReference>
<comment type="catalytic activity">
    <reaction evidence="1">
        <text>ATP + protein L-histidine = ADP + protein N-phospho-L-histidine.</text>
        <dbReference type="EC" id="2.7.13.3"/>
    </reaction>
</comment>